<feature type="region of interest" description="Disordered" evidence="1">
    <location>
        <begin position="549"/>
        <end position="576"/>
    </location>
</feature>
<organism evidence="3 4">
    <name type="scientific">Parthenolecanium corni</name>
    <dbReference type="NCBI Taxonomy" id="536013"/>
    <lineage>
        <taxon>Eukaryota</taxon>
        <taxon>Metazoa</taxon>
        <taxon>Ecdysozoa</taxon>
        <taxon>Arthropoda</taxon>
        <taxon>Hexapoda</taxon>
        <taxon>Insecta</taxon>
        <taxon>Pterygota</taxon>
        <taxon>Neoptera</taxon>
        <taxon>Paraneoptera</taxon>
        <taxon>Hemiptera</taxon>
        <taxon>Sternorrhyncha</taxon>
        <taxon>Coccoidea</taxon>
        <taxon>Coccidae</taxon>
        <taxon>Parthenolecanium</taxon>
    </lineage>
</organism>
<feature type="region of interest" description="Disordered" evidence="1">
    <location>
        <begin position="451"/>
        <end position="522"/>
    </location>
</feature>
<feature type="compositionally biased region" description="Polar residues" evidence="1">
    <location>
        <begin position="51"/>
        <end position="68"/>
    </location>
</feature>
<feature type="domain" description="ITPR-interacting" evidence="2">
    <location>
        <begin position="222"/>
        <end position="392"/>
    </location>
</feature>
<dbReference type="Proteomes" id="UP001367676">
    <property type="component" value="Unassembled WGS sequence"/>
</dbReference>
<evidence type="ECO:0000259" key="2">
    <source>
        <dbReference type="SMART" id="SM01257"/>
    </source>
</evidence>
<dbReference type="PANTHER" id="PTHR17469">
    <property type="entry name" value="SPERM SPECIFIC ANTIGEN 2-RELATED"/>
    <property type="match status" value="1"/>
</dbReference>
<accession>A0AAN9Y9M4</accession>
<feature type="compositionally biased region" description="Basic and acidic residues" evidence="1">
    <location>
        <begin position="40"/>
        <end position="49"/>
    </location>
</feature>
<comment type="caution">
    <text evidence="3">The sequence shown here is derived from an EMBL/GenBank/DDBJ whole genome shotgun (WGS) entry which is preliminary data.</text>
</comment>
<proteinExistence type="predicted"/>
<dbReference type="AlphaFoldDB" id="A0AAN9Y9M4"/>
<evidence type="ECO:0000256" key="1">
    <source>
        <dbReference type="SAM" id="MobiDB-lite"/>
    </source>
</evidence>
<dbReference type="Pfam" id="PF14722">
    <property type="entry name" value="KRAP_IP3R_bind"/>
    <property type="match status" value="1"/>
</dbReference>
<dbReference type="InterPro" id="IPR043444">
    <property type="entry name" value="TESPA1-like"/>
</dbReference>
<evidence type="ECO:0000313" key="3">
    <source>
        <dbReference type="EMBL" id="KAK7602570.1"/>
    </source>
</evidence>
<dbReference type="InterPro" id="IPR029325">
    <property type="entry name" value="ITPR-bd"/>
</dbReference>
<feature type="compositionally biased region" description="Low complexity" evidence="1">
    <location>
        <begin position="467"/>
        <end position="484"/>
    </location>
</feature>
<gene>
    <name evidence="3" type="ORF">V9T40_008159</name>
</gene>
<feature type="region of interest" description="Disordered" evidence="1">
    <location>
        <begin position="38"/>
        <end position="106"/>
    </location>
</feature>
<name>A0AAN9Y9M4_9HEMI</name>
<evidence type="ECO:0000313" key="4">
    <source>
        <dbReference type="Proteomes" id="UP001367676"/>
    </source>
</evidence>
<protein>
    <recommendedName>
        <fullName evidence="2">ITPR-interacting domain-containing protein</fullName>
    </recommendedName>
</protein>
<dbReference type="GO" id="GO:0005102">
    <property type="term" value="F:signaling receptor binding"/>
    <property type="evidence" value="ECO:0007669"/>
    <property type="project" value="InterPro"/>
</dbReference>
<feature type="compositionally biased region" description="Basic and acidic residues" evidence="1">
    <location>
        <begin position="552"/>
        <end position="576"/>
    </location>
</feature>
<sequence>MDGSGTSGVQARVHDFVKKLHPNVFRLHLQSIRNFVKSTSGDKKSKRGELASSQPSTSPNEFDSSVNSRVRRENLNLPLEQHRKKGRKVQNFANDGGLKSKPSEMDLPVPDVVIQTDNEKSTSPNTRPCYEASTLGANLQLMVEVENPPRNKSPVTVQEWVDSLPVNPVETSREDCDTSATVTAPVADIETDTLTLGAEAGYLCDTKRTEPLPVPPVNVTITSCKEPSEVESHCSSVDSLLEARKPDPEEILLSLGFGGTASASDLETGRIPKRFLNPSQVKGVDIDEFIRQQQDLIYTYESGYYGYRGLAGSPHSNPSVIVAKILEKLRDHEKGTALMNCFPSDFRKLSLGDQNSENDSKKFSKVARNVLTKIRCTPSSVLSPDNRRWLDSQGKKSPEINRRLILGQKSFTFGNDGALIESSNTELNERLFILLSIIRYHEIVAGDPSSVAAEADDTTPVNEGTFDLQSDLDSASSKSQSAKHALSETVTTLENSDKLGENTFKKETNGRENHESRANKRLTDVDAYSSASAERFKFAVSLPECESGAHATVDDDKSSTLENRLERNQSIETDRSSCKKTRNVLTRCSSFEESVRSSSDDEVLLMPRENTAPMGSVPPHVEKFDQFSDSATESEFASYPDRTPLSKNIHKQYEELSQLESKLRSIGQPIPIISESQFASISTEQRTALQLSIIRKALKIYLHELTKDEIDLELKNCLTNEVQKVTDLLDSSSDSSKLCVIVRQMTLLLQHQSQLSAQMREVSNVGSKPSSCHEMCDHILKRVQELESLVERNARELAQMKHELLNKK</sequence>
<reference evidence="3 4" key="1">
    <citation type="submission" date="2024-03" db="EMBL/GenBank/DDBJ databases">
        <title>Adaptation during the transition from Ophiocordyceps entomopathogen to insect associate is accompanied by gene loss and intensified selection.</title>
        <authorList>
            <person name="Ward C.M."/>
            <person name="Onetto C.A."/>
            <person name="Borneman A.R."/>
        </authorList>
    </citation>
    <scope>NUCLEOTIDE SEQUENCE [LARGE SCALE GENOMIC DNA]</scope>
    <source>
        <strain evidence="3">AWRI1</strain>
        <tissue evidence="3">Single Adult Female</tissue>
    </source>
</reference>
<keyword evidence="4" id="KW-1185">Reference proteome</keyword>
<dbReference type="SMART" id="SM01257">
    <property type="entry name" value="KRAP_IP3R_bind"/>
    <property type="match status" value="1"/>
</dbReference>
<dbReference type="EMBL" id="JBBCAQ010000008">
    <property type="protein sequence ID" value="KAK7602570.1"/>
    <property type="molecule type" value="Genomic_DNA"/>
</dbReference>
<feature type="compositionally biased region" description="Basic and acidic residues" evidence="1">
    <location>
        <begin position="495"/>
        <end position="522"/>
    </location>
</feature>
<dbReference type="PANTHER" id="PTHR17469:SF15">
    <property type="entry name" value="ITPR-INTERACTING DOMAIN-CONTAINING PROTEIN"/>
    <property type="match status" value="1"/>
</dbReference>